<sequence length="108" mass="12183">MDENTVLLAQDETNIRSYQVLRATWSQKGRQKQIPAYGHHAQVTLFGTVDIQSGDVFCTTAPSCDAISFLLFLKQVVTRHADKFVMNIKRPQSFLQKALYSLVVSCFA</sequence>
<dbReference type="Pfam" id="PF13358">
    <property type="entry name" value="DDE_3"/>
    <property type="match status" value="1"/>
</dbReference>
<keyword evidence="3" id="KW-1185">Reference proteome</keyword>
<evidence type="ECO:0000313" key="3">
    <source>
        <dbReference type="Proteomes" id="UP000321157"/>
    </source>
</evidence>
<comment type="caution">
    <text evidence="2">The sequence shown here is derived from an EMBL/GenBank/DDBJ whole genome shotgun (WGS) entry which is preliminary data.</text>
</comment>
<dbReference type="EMBL" id="BJXX01000127">
    <property type="protein sequence ID" value="GEN35344.1"/>
    <property type="molecule type" value="Genomic_DNA"/>
</dbReference>
<reference evidence="2 3" key="1">
    <citation type="submission" date="2019-07" db="EMBL/GenBank/DDBJ databases">
        <title>Whole genome shotgun sequence of Aneurinibacillus danicus NBRC 102444.</title>
        <authorList>
            <person name="Hosoyama A."/>
            <person name="Uohara A."/>
            <person name="Ohji S."/>
            <person name="Ichikawa N."/>
        </authorList>
    </citation>
    <scope>NUCLEOTIDE SEQUENCE [LARGE SCALE GENOMIC DNA]</scope>
    <source>
        <strain evidence="2 3">NBRC 102444</strain>
    </source>
</reference>
<evidence type="ECO:0000313" key="2">
    <source>
        <dbReference type="EMBL" id="GEN35344.1"/>
    </source>
</evidence>
<organism evidence="2 3">
    <name type="scientific">Aneurinibacillus danicus</name>
    <dbReference type="NCBI Taxonomy" id="267746"/>
    <lineage>
        <taxon>Bacteria</taxon>
        <taxon>Bacillati</taxon>
        <taxon>Bacillota</taxon>
        <taxon>Bacilli</taxon>
        <taxon>Bacillales</taxon>
        <taxon>Paenibacillaceae</taxon>
        <taxon>Aneurinibacillus group</taxon>
        <taxon>Aneurinibacillus</taxon>
    </lineage>
</organism>
<dbReference type="InterPro" id="IPR038717">
    <property type="entry name" value="Tc1-like_DDE_dom"/>
</dbReference>
<evidence type="ECO:0000259" key="1">
    <source>
        <dbReference type="Pfam" id="PF13358"/>
    </source>
</evidence>
<proteinExistence type="predicted"/>
<name>A0A511V8S8_9BACL</name>
<accession>A0A511V8S8</accession>
<dbReference type="Proteomes" id="UP000321157">
    <property type="component" value="Unassembled WGS sequence"/>
</dbReference>
<feature type="domain" description="Tc1-like transposase DDE" evidence="1">
    <location>
        <begin position="7"/>
        <end position="83"/>
    </location>
</feature>
<gene>
    <name evidence="2" type="ORF">ADA01nite_28040</name>
</gene>
<dbReference type="AlphaFoldDB" id="A0A511V8S8"/>
<protein>
    <recommendedName>
        <fullName evidence="1">Tc1-like transposase DDE domain-containing protein</fullName>
    </recommendedName>
</protein>
<dbReference type="RefSeq" id="WP_246147344.1">
    <property type="nucleotide sequence ID" value="NZ_BJXX01000127.1"/>
</dbReference>